<feature type="region of interest" description="Disordered" evidence="1">
    <location>
        <begin position="246"/>
        <end position="293"/>
    </location>
</feature>
<feature type="region of interest" description="Disordered" evidence="1">
    <location>
        <begin position="64"/>
        <end position="118"/>
    </location>
</feature>
<feature type="compositionally biased region" description="Polar residues" evidence="1">
    <location>
        <begin position="64"/>
        <end position="76"/>
    </location>
</feature>
<dbReference type="AlphaFoldDB" id="A0A813I6U7"/>
<organism evidence="2 3">
    <name type="scientific">Polarella glacialis</name>
    <name type="common">Dinoflagellate</name>
    <dbReference type="NCBI Taxonomy" id="89957"/>
    <lineage>
        <taxon>Eukaryota</taxon>
        <taxon>Sar</taxon>
        <taxon>Alveolata</taxon>
        <taxon>Dinophyceae</taxon>
        <taxon>Suessiales</taxon>
        <taxon>Suessiaceae</taxon>
        <taxon>Polarella</taxon>
    </lineage>
</organism>
<dbReference type="EMBL" id="CAJNNW010005921">
    <property type="protein sequence ID" value="CAE8647854.1"/>
    <property type="molecule type" value="Genomic_DNA"/>
</dbReference>
<sequence>PRTVGGAAEVALGLISRKGISFRSEELAGLAWAAAALQTPLAEPLMGGISQAALAKLGELNSQSAANRGRASAQTKTVRRAVTGATAEKTTRTVPETKGVGGRSTWEPRHPSSSSWEPTVLGVPRPAATGVAPSACLAQVHLPRPRELAGLGWPSARTSILGRAATDGISASATRQGAQSGALESANTARRRTTLLALGSCLTAAARTRAQQVESSDGQNLASSLRSLGTLQEASESVAHSLGAASPLSTGASGPVELSNTVQASGTLRFRQAPVPAAAQETSLRLVPSPPPQ</sequence>
<evidence type="ECO:0000313" key="3">
    <source>
        <dbReference type="Proteomes" id="UP000626109"/>
    </source>
</evidence>
<dbReference type="Proteomes" id="UP000626109">
    <property type="component" value="Unassembled WGS sequence"/>
</dbReference>
<name>A0A813I6U7_POLGL</name>
<feature type="non-terminal residue" evidence="2">
    <location>
        <position position="1"/>
    </location>
</feature>
<feature type="compositionally biased region" description="Polar residues" evidence="1">
    <location>
        <begin position="247"/>
        <end position="266"/>
    </location>
</feature>
<comment type="caution">
    <text evidence="2">The sequence shown here is derived from an EMBL/GenBank/DDBJ whole genome shotgun (WGS) entry which is preliminary data.</text>
</comment>
<gene>
    <name evidence="2" type="ORF">PGLA2088_LOCUS6040</name>
</gene>
<proteinExistence type="predicted"/>
<accession>A0A813I6U7</accession>
<protein>
    <submittedName>
        <fullName evidence="2">Uncharacterized protein</fullName>
    </submittedName>
</protein>
<feature type="non-terminal residue" evidence="2">
    <location>
        <position position="293"/>
    </location>
</feature>
<evidence type="ECO:0000313" key="2">
    <source>
        <dbReference type="EMBL" id="CAE8647854.1"/>
    </source>
</evidence>
<evidence type="ECO:0000256" key="1">
    <source>
        <dbReference type="SAM" id="MobiDB-lite"/>
    </source>
</evidence>
<reference evidence="2" key="1">
    <citation type="submission" date="2021-02" db="EMBL/GenBank/DDBJ databases">
        <authorList>
            <person name="Dougan E. K."/>
            <person name="Rhodes N."/>
            <person name="Thang M."/>
            <person name="Chan C."/>
        </authorList>
    </citation>
    <scope>NUCLEOTIDE SEQUENCE</scope>
</reference>